<dbReference type="Pfam" id="PF06821">
    <property type="entry name" value="Ser_hydrolase"/>
    <property type="match status" value="1"/>
</dbReference>
<evidence type="ECO:0000313" key="2">
    <source>
        <dbReference type="Proteomes" id="UP000178059"/>
    </source>
</evidence>
<comment type="caution">
    <text evidence="1">The sequence shown here is derived from an EMBL/GenBank/DDBJ whole genome shotgun (WGS) entry which is preliminary data.</text>
</comment>
<sequence>MSMNKKRVYIIHGWGFKPKQNWYPWLKEKLEKEGFEVFAPQMPDSDEPKIEAWVDRLEGIVGKPDEQTYFAGHSIGCQTILRYLEKQDQKVGGVVCVAGWFNLAGLEEEGEEVVDIARPWIETPIDFGKVKHIAPKIKVILSDNDPYGFVEENKKIFEEKLGAKVTILKNKGHFTEVDGIIEFPEVLAEFLKLAASR</sequence>
<protein>
    <recommendedName>
        <fullName evidence="3">Serine hydrolase family protein</fullName>
    </recommendedName>
</protein>
<accession>A0A1F6VIT5</accession>
<dbReference type="EMBL" id="MFTT01000023">
    <property type="protein sequence ID" value="OGI69581.1"/>
    <property type="molecule type" value="Genomic_DNA"/>
</dbReference>
<dbReference type="SUPFAM" id="SSF53474">
    <property type="entry name" value="alpha/beta-Hydrolases"/>
    <property type="match status" value="1"/>
</dbReference>
<dbReference type="InterPro" id="IPR029058">
    <property type="entry name" value="AB_hydrolase_fold"/>
</dbReference>
<evidence type="ECO:0008006" key="3">
    <source>
        <dbReference type="Google" id="ProtNLM"/>
    </source>
</evidence>
<name>A0A1F6VIT5_9BACT</name>
<dbReference type="GO" id="GO:0016787">
    <property type="term" value="F:hydrolase activity"/>
    <property type="evidence" value="ECO:0007669"/>
    <property type="project" value="InterPro"/>
</dbReference>
<dbReference type="PANTHER" id="PTHR15394:SF3">
    <property type="entry name" value="SERINE HYDROLASE RBBP9"/>
    <property type="match status" value="1"/>
</dbReference>
<proteinExistence type="predicted"/>
<dbReference type="Gene3D" id="3.40.50.1820">
    <property type="entry name" value="alpha/beta hydrolase"/>
    <property type="match status" value="1"/>
</dbReference>
<gene>
    <name evidence="1" type="ORF">A2824_02775</name>
</gene>
<evidence type="ECO:0000313" key="1">
    <source>
        <dbReference type="EMBL" id="OGI69581.1"/>
    </source>
</evidence>
<organism evidence="1 2">
    <name type="scientific">Candidatus Nomurabacteria bacterium RIFCSPHIGHO2_01_FULL_42_16</name>
    <dbReference type="NCBI Taxonomy" id="1801743"/>
    <lineage>
        <taxon>Bacteria</taxon>
        <taxon>Candidatus Nomuraibacteriota</taxon>
    </lineage>
</organism>
<dbReference type="PANTHER" id="PTHR15394">
    <property type="entry name" value="SERINE HYDROLASE RBBP9"/>
    <property type="match status" value="1"/>
</dbReference>
<dbReference type="Proteomes" id="UP000178059">
    <property type="component" value="Unassembled WGS sequence"/>
</dbReference>
<dbReference type="STRING" id="1801743.A2824_02775"/>
<dbReference type="InterPro" id="IPR010662">
    <property type="entry name" value="RBBP9/YdeN"/>
</dbReference>
<dbReference type="AlphaFoldDB" id="A0A1F6VIT5"/>
<reference evidence="1 2" key="1">
    <citation type="journal article" date="2016" name="Nat. Commun.">
        <title>Thousands of microbial genomes shed light on interconnected biogeochemical processes in an aquifer system.</title>
        <authorList>
            <person name="Anantharaman K."/>
            <person name="Brown C.T."/>
            <person name="Hug L.A."/>
            <person name="Sharon I."/>
            <person name="Castelle C.J."/>
            <person name="Probst A.J."/>
            <person name="Thomas B.C."/>
            <person name="Singh A."/>
            <person name="Wilkins M.J."/>
            <person name="Karaoz U."/>
            <person name="Brodie E.L."/>
            <person name="Williams K.H."/>
            <person name="Hubbard S.S."/>
            <person name="Banfield J.F."/>
        </authorList>
    </citation>
    <scope>NUCLEOTIDE SEQUENCE [LARGE SCALE GENOMIC DNA]</scope>
</reference>